<feature type="region of interest" description="Disordered" evidence="1">
    <location>
        <begin position="143"/>
        <end position="169"/>
    </location>
</feature>
<reference evidence="2 3" key="1">
    <citation type="journal article" date="2017" name="Plant Biotechnol. J.">
        <title>A comprehensive draft genome sequence for lupin (Lupinus angustifolius), an emerging health food: insights into plant-microbe interactions and legume evolution.</title>
        <authorList>
            <person name="Hane J.K."/>
            <person name="Ming Y."/>
            <person name="Kamphuis L.G."/>
            <person name="Nelson M.N."/>
            <person name="Garg G."/>
            <person name="Atkins C.A."/>
            <person name="Bayer P.E."/>
            <person name="Bravo A."/>
            <person name="Bringans S."/>
            <person name="Cannon S."/>
            <person name="Edwards D."/>
            <person name="Foley R."/>
            <person name="Gao L.L."/>
            <person name="Harrison M.J."/>
            <person name="Huang W."/>
            <person name="Hurgobin B."/>
            <person name="Li S."/>
            <person name="Liu C.W."/>
            <person name="McGrath A."/>
            <person name="Morahan G."/>
            <person name="Murray J."/>
            <person name="Weller J."/>
            <person name="Jian J."/>
            <person name="Singh K.B."/>
        </authorList>
    </citation>
    <scope>NUCLEOTIDE SEQUENCE [LARGE SCALE GENOMIC DNA]</scope>
    <source>
        <strain evidence="3">cv. Tanjil</strain>
        <tissue evidence="2">Whole plant</tissue>
    </source>
</reference>
<name>A0A4P1RW16_LUPAN</name>
<dbReference type="STRING" id="3871.A0A4P1RW16"/>
<dbReference type="Gramene" id="OIW18861">
    <property type="protein sequence ID" value="OIW18861"/>
    <property type="gene ID" value="TanjilG_25304"/>
</dbReference>
<evidence type="ECO:0000256" key="1">
    <source>
        <dbReference type="SAM" id="MobiDB-lite"/>
    </source>
</evidence>
<sequence length="373" mass="42854">MLTLTKRLHALTPFLFRGPNHLRSLRTDTTAGGSGGHRRRHKSPPLPMKKLDDRSEWWIVDGEMHEIGEQVPLRERFVIPRENIPNKRRKQLREQFMRRTRLVIKESEHDPWCKKYMELYNELRENWERLYWEEGYSKKLGQDHANYESAEDDNEDFSPYRSRRSPMEHSKYDPAEFSVFTPVGSTSSYMIISSALQLQFKGQNGFAGPSSKTQAYFAAPDSYLSQARYPDSGARNHVTVDPPKHNPEDSSTGFAKRKLDDSVFLGNRLQVSYAPQFESHSDTKDKLEGRRREVLARLNPRRSKETTTSSSRPPIKSEAVAISSQTSCLSGNLGPNERSDPVASILKLDLHRRKHESIIGEGFNKSVKFEGGM</sequence>
<feature type="region of interest" description="Disordered" evidence="1">
    <location>
        <begin position="233"/>
        <end position="255"/>
    </location>
</feature>
<dbReference type="EMBL" id="CM007361">
    <property type="protein sequence ID" value="OIW18861.1"/>
    <property type="molecule type" value="Genomic_DNA"/>
</dbReference>
<feature type="compositionally biased region" description="Basic and acidic residues" evidence="1">
    <location>
        <begin position="279"/>
        <end position="295"/>
    </location>
</feature>
<organism evidence="2 3">
    <name type="scientific">Lupinus angustifolius</name>
    <name type="common">Narrow-leaved blue lupine</name>
    <dbReference type="NCBI Taxonomy" id="3871"/>
    <lineage>
        <taxon>Eukaryota</taxon>
        <taxon>Viridiplantae</taxon>
        <taxon>Streptophyta</taxon>
        <taxon>Embryophyta</taxon>
        <taxon>Tracheophyta</taxon>
        <taxon>Spermatophyta</taxon>
        <taxon>Magnoliopsida</taxon>
        <taxon>eudicotyledons</taxon>
        <taxon>Gunneridae</taxon>
        <taxon>Pentapetalae</taxon>
        <taxon>rosids</taxon>
        <taxon>fabids</taxon>
        <taxon>Fabales</taxon>
        <taxon>Fabaceae</taxon>
        <taxon>Papilionoideae</taxon>
        <taxon>50 kb inversion clade</taxon>
        <taxon>genistoids sensu lato</taxon>
        <taxon>core genistoids</taxon>
        <taxon>Genisteae</taxon>
        <taxon>Lupinus</taxon>
    </lineage>
</organism>
<evidence type="ECO:0000313" key="3">
    <source>
        <dbReference type="Proteomes" id="UP000188354"/>
    </source>
</evidence>
<dbReference type="Proteomes" id="UP000188354">
    <property type="component" value="Chromosome LG01"/>
</dbReference>
<evidence type="ECO:0000313" key="2">
    <source>
        <dbReference type="EMBL" id="OIW18861.1"/>
    </source>
</evidence>
<protein>
    <submittedName>
        <fullName evidence="2">Uncharacterized protein</fullName>
    </submittedName>
</protein>
<dbReference type="PANTHER" id="PTHR36031:SF1">
    <property type="entry name" value="F21O3.15 PROTEIN"/>
    <property type="match status" value="1"/>
</dbReference>
<proteinExistence type="predicted"/>
<accession>A0A4P1RW16</accession>
<feature type="region of interest" description="Disordered" evidence="1">
    <location>
        <begin position="23"/>
        <end position="48"/>
    </location>
</feature>
<dbReference type="PANTHER" id="PTHR36031">
    <property type="entry name" value="F21O3.15 PROTEIN"/>
    <property type="match status" value="1"/>
</dbReference>
<feature type="region of interest" description="Disordered" evidence="1">
    <location>
        <begin position="276"/>
        <end position="318"/>
    </location>
</feature>
<gene>
    <name evidence="2" type="ORF">TanjilG_25304</name>
</gene>
<keyword evidence="3" id="KW-1185">Reference proteome</keyword>
<dbReference type="AlphaFoldDB" id="A0A4P1RW16"/>